<dbReference type="Proteomes" id="UP000473854">
    <property type="component" value="Unassembled WGS sequence"/>
</dbReference>
<accession>A0A6L6GI13</accession>
<reference evidence="5 6" key="1">
    <citation type="submission" date="2019-11" db="EMBL/GenBank/DDBJ databases">
        <authorList>
            <person name="An D."/>
        </authorList>
    </citation>
    <scope>NUCLEOTIDE SEQUENCE [LARGE SCALE GENOMIC DNA]</scope>
    <source>
        <strain evidence="5 6">YIM 103518</strain>
    </source>
</reference>
<keyword evidence="3" id="KW-0804">Transcription</keyword>
<dbReference type="PROSITE" id="PS50949">
    <property type="entry name" value="HTH_GNTR"/>
    <property type="match status" value="1"/>
</dbReference>
<keyword evidence="2" id="KW-0238">DNA-binding</keyword>
<dbReference type="SMART" id="SM00866">
    <property type="entry name" value="UTRA"/>
    <property type="match status" value="1"/>
</dbReference>
<proteinExistence type="predicted"/>
<dbReference type="GO" id="GO:0003700">
    <property type="term" value="F:DNA-binding transcription factor activity"/>
    <property type="evidence" value="ECO:0007669"/>
    <property type="project" value="InterPro"/>
</dbReference>
<protein>
    <submittedName>
        <fullName evidence="5">UTRA domain-containing protein</fullName>
    </submittedName>
</protein>
<dbReference type="InterPro" id="IPR028978">
    <property type="entry name" value="Chorismate_lyase_/UTRA_dom_sf"/>
</dbReference>
<dbReference type="InterPro" id="IPR011663">
    <property type="entry name" value="UTRA"/>
</dbReference>
<name>A0A6L6GI13_9GAMM</name>
<evidence type="ECO:0000259" key="4">
    <source>
        <dbReference type="PROSITE" id="PS50949"/>
    </source>
</evidence>
<dbReference type="PANTHER" id="PTHR44846">
    <property type="entry name" value="MANNOSYL-D-GLYCERATE TRANSPORT/METABOLISM SYSTEM REPRESSOR MNGR-RELATED"/>
    <property type="match status" value="1"/>
</dbReference>
<dbReference type="Gene3D" id="3.40.1410.10">
    <property type="entry name" value="Chorismate lyase-like"/>
    <property type="match status" value="1"/>
</dbReference>
<dbReference type="Pfam" id="PF00392">
    <property type="entry name" value="GntR"/>
    <property type="match status" value="1"/>
</dbReference>
<sequence>MLDESTFKNLKLPRYEKVRWEIQKLLIQSKWNVEKPIPSEHELANMYCVSIGTVRKAVEGLVEEGLLVKCPGKGTFLKQPNFESSLMRFFRLRNKQGDYIQPQGEIKKLVVIDAIPDINAKLKIESTAKLIYIERIRKNEDIVVLSERIWLPDSLFFNLKNIPLTSFSNLLYPFYYEHCSQFVFSAVEQLSFETNIEDEYLKNSISEPLARVCRIAKNLEGTVIEYRQSYGLAENFHYEVSIY</sequence>
<dbReference type="EMBL" id="WLYL01000053">
    <property type="protein sequence ID" value="MTD12155.1"/>
    <property type="molecule type" value="Genomic_DNA"/>
</dbReference>
<dbReference type="CDD" id="cd07377">
    <property type="entry name" value="WHTH_GntR"/>
    <property type="match status" value="1"/>
</dbReference>
<dbReference type="InterPro" id="IPR036388">
    <property type="entry name" value="WH-like_DNA-bd_sf"/>
</dbReference>
<evidence type="ECO:0000256" key="3">
    <source>
        <dbReference type="ARBA" id="ARBA00023163"/>
    </source>
</evidence>
<dbReference type="SMART" id="SM00345">
    <property type="entry name" value="HTH_GNTR"/>
    <property type="match status" value="1"/>
</dbReference>
<dbReference type="Pfam" id="PF07702">
    <property type="entry name" value="UTRA"/>
    <property type="match status" value="1"/>
</dbReference>
<dbReference type="PANTHER" id="PTHR44846:SF1">
    <property type="entry name" value="MANNOSYL-D-GLYCERATE TRANSPORT_METABOLISM SYSTEM REPRESSOR MNGR-RELATED"/>
    <property type="match status" value="1"/>
</dbReference>
<dbReference type="GO" id="GO:0003677">
    <property type="term" value="F:DNA binding"/>
    <property type="evidence" value="ECO:0007669"/>
    <property type="project" value="UniProtKB-KW"/>
</dbReference>
<feature type="domain" description="HTH gntR-type" evidence="4">
    <location>
        <begin position="12"/>
        <end position="80"/>
    </location>
</feature>
<keyword evidence="1" id="KW-0805">Transcription regulation</keyword>
<dbReference type="InterPro" id="IPR000524">
    <property type="entry name" value="Tscrpt_reg_HTH_GntR"/>
</dbReference>
<comment type="caution">
    <text evidence="5">The sequence shown here is derived from an EMBL/GenBank/DDBJ whole genome shotgun (WGS) entry which is preliminary data.</text>
</comment>
<dbReference type="SUPFAM" id="SSF64288">
    <property type="entry name" value="Chorismate lyase-like"/>
    <property type="match status" value="1"/>
</dbReference>
<dbReference type="InterPro" id="IPR050679">
    <property type="entry name" value="Bact_HTH_transcr_reg"/>
</dbReference>
<dbReference type="GO" id="GO:0045892">
    <property type="term" value="P:negative regulation of DNA-templated transcription"/>
    <property type="evidence" value="ECO:0007669"/>
    <property type="project" value="TreeGrafter"/>
</dbReference>
<evidence type="ECO:0000256" key="1">
    <source>
        <dbReference type="ARBA" id="ARBA00023015"/>
    </source>
</evidence>
<organism evidence="5 6">
    <name type="scientific">Acinetobacter faecalis</name>
    <dbReference type="NCBI Taxonomy" id="2665161"/>
    <lineage>
        <taxon>Bacteria</taxon>
        <taxon>Pseudomonadati</taxon>
        <taxon>Pseudomonadota</taxon>
        <taxon>Gammaproteobacteria</taxon>
        <taxon>Moraxellales</taxon>
        <taxon>Moraxellaceae</taxon>
        <taxon>Acinetobacter</taxon>
    </lineage>
</organism>
<dbReference type="Gene3D" id="1.10.10.10">
    <property type="entry name" value="Winged helix-like DNA-binding domain superfamily/Winged helix DNA-binding domain"/>
    <property type="match status" value="1"/>
</dbReference>
<dbReference type="InterPro" id="IPR036390">
    <property type="entry name" value="WH_DNA-bd_sf"/>
</dbReference>
<evidence type="ECO:0000256" key="2">
    <source>
        <dbReference type="ARBA" id="ARBA00023125"/>
    </source>
</evidence>
<dbReference type="AlphaFoldDB" id="A0A6L6GI13"/>
<dbReference type="RefSeq" id="WP_104500406.1">
    <property type="nucleotide sequence ID" value="NZ_WLYL01000053.1"/>
</dbReference>
<evidence type="ECO:0000313" key="5">
    <source>
        <dbReference type="EMBL" id="MTD12155.1"/>
    </source>
</evidence>
<gene>
    <name evidence="5" type="ORF">GIX10_12180</name>
</gene>
<evidence type="ECO:0000313" key="6">
    <source>
        <dbReference type="Proteomes" id="UP000473854"/>
    </source>
</evidence>
<dbReference type="SUPFAM" id="SSF46785">
    <property type="entry name" value="Winged helix' DNA-binding domain"/>
    <property type="match status" value="1"/>
</dbReference>